<accession>A0ABR7YZV1</accession>
<keyword evidence="2" id="KW-1185">Reference proteome</keyword>
<gene>
    <name evidence="1" type="ORF">HAQ05_08535</name>
</gene>
<protein>
    <submittedName>
        <fullName evidence="1">Acetamidase</fullName>
    </submittedName>
</protein>
<reference evidence="1 2" key="1">
    <citation type="journal article" date="2020" name="Insects">
        <title>Bacteria Belonging to Pseudomonas typographi sp. nov. from the Bark Beetle Ips typographus Have Genomic Potential to Aid in the Host Ecology.</title>
        <authorList>
            <person name="Peral-Aranega E."/>
            <person name="Saati-Santamaria Z."/>
            <person name="Kolarik M."/>
            <person name="Rivas R."/>
            <person name="Garcia-Fraile P."/>
        </authorList>
    </citation>
    <scope>NUCLEOTIDE SEQUENCE [LARGE SCALE GENOMIC DNA]</scope>
    <source>
        <strain evidence="1 2">CA3A</strain>
    </source>
</reference>
<sequence length="422" mass="46021">MNHHLPVSALTVHWGYFSKLLKPVLSVKSGDIVTIETLTHHAGDDFDRMIKGDEAAESIYKWDCDHQHIARRGAGPTEGNLMRGIGEGHGVHILTGPIYVEGAAPGDVLEVRILDVYPRPSGNPEYDGNAYGSNVAAAWGFHYHDLIEAPKPREVVTVYEFGGTGNSNWAKAVYNYIWTPQTDPSGVYHPTYNYPGVVVDPSTVNKNFGILEGIKVPARLHFGAMGVAPKEVDFASSTPPSYTGGNVDDWRVGKGARMYYPVAVPGAMFSVGDPHAAQGDSELCGTAIEASLTGVFQLVLHKANTLAGTALQALDYPLLETDEEWVVHGFSFPNYLAQLGENADQKVSEKATIDLAMRDAFRKMRRFLMQTRMLTEDEAISLLSVAVDFGITQVVDGNWGVHATLKKALFAEHRNGAKTQII</sequence>
<proteinExistence type="predicted"/>
<dbReference type="InterPro" id="IPR004304">
    <property type="entry name" value="FmdA_AmdA"/>
</dbReference>
<evidence type="ECO:0000313" key="2">
    <source>
        <dbReference type="Proteomes" id="UP000805841"/>
    </source>
</evidence>
<dbReference type="Gene3D" id="3.10.28.20">
    <property type="entry name" value="Acetamidase/Formamidase-like domains"/>
    <property type="match status" value="1"/>
</dbReference>
<dbReference type="Gene3D" id="2.60.120.580">
    <property type="entry name" value="Acetamidase/Formamidase-like domains"/>
    <property type="match status" value="2"/>
</dbReference>
<dbReference type="EMBL" id="JAAOCA010000008">
    <property type="protein sequence ID" value="MBD1598751.1"/>
    <property type="molecule type" value="Genomic_DNA"/>
</dbReference>
<comment type="caution">
    <text evidence="1">The sequence shown here is derived from an EMBL/GenBank/DDBJ whole genome shotgun (WGS) entry which is preliminary data.</text>
</comment>
<dbReference type="PANTHER" id="PTHR31891">
    <property type="entry name" value="FORMAMIDASE C869.04-RELATED"/>
    <property type="match status" value="1"/>
</dbReference>
<organism evidence="1 2">
    <name type="scientific">Pseudomonas typographi</name>
    <dbReference type="NCBI Taxonomy" id="2715964"/>
    <lineage>
        <taxon>Bacteria</taxon>
        <taxon>Pseudomonadati</taxon>
        <taxon>Pseudomonadota</taxon>
        <taxon>Gammaproteobacteria</taxon>
        <taxon>Pseudomonadales</taxon>
        <taxon>Pseudomonadaceae</taxon>
        <taxon>Pseudomonas</taxon>
    </lineage>
</organism>
<dbReference type="SUPFAM" id="SSF141130">
    <property type="entry name" value="Acetamidase/Formamidase-like"/>
    <property type="match status" value="1"/>
</dbReference>
<dbReference type="Pfam" id="PF03069">
    <property type="entry name" value="FmdA_AmdA"/>
    <property type="match status" value="2"/>
</dbReference>
<evidence type="ECO:0000313" key="1">
    <source>
        <dbReference type="EMBL" id="MBD1598751.1"/>
    </source>
</evidence>
<name>A0ABR7YZV1_9PSED</name>
<dbReference type="Proteomes" id="UP000805841">
    <property type="component" value="Unassembled WGS sequence"/>
</dbReference>
<dbReference type="PANTHER" id="PTHR31891:SF1">
    <property type="entry name" value="FORMAMIDASE C869.04-RELATED"/>
    <property type="match status" value="1"/>
</dbReference>